<dbReference type="Proteomes" id="UP000054248">
    <property type="component" value="Unassembled WGS sequence"/>
</dbReference>
<dbReference type="HOGENOM" id="CLU_2795827_0_0_1"/>
<evidence type="ECO:0000313" key="1">
    <source>
        <dbReference type="EMBL" id="KIO17377.1"/>
    </source>
</evidence>
<dbReference type="AlphaFoldDB" id="A0A0C3L7C5"/>
<dbReference type="EMBL" id="KN823391">
    <property type="protein sequence ID" value="KIO17377.1"/>
    <property type="molecule type" value="Genomic_DNA"/>
</dbReference>
<protein>
    <submittedName>
        <fullName evidence="1">Uncharacterized protein</fullName>
    </submittedName>
</protein>
<accession>A0A0C3L7C5</accession>
<name>A0A0C3L7C5_9AGAM</name>
<sequence length="68" mass="7479">MLECFDGATLTRCAVVQSLLPSDGQSTPNKRLAFKPQILEAIHATTRFHVCSLGPKSSYKLTCPTERI</sequence>
<gene>
    <name evidence="1" type="ORF">M407DRAFT_173124</name>
</gene>
<evidence type="ECO:0000313" key="2">
    <source>
        <dbReference type="Proteomes" id="UP000054248"/>
    </source>
</evidence>
<organism evidence="1 2">
    <name type="scientific">Tulasnella calospora MUT 4182</name>
    <dbReference type="NCBI Taxonomy" id="1051891"/>
    <lineage>
        <taxon>Eukaryota</taxon>
        <taxon>Fungi</taxon>
        <taxon>Dikarya</taxon>
        <taxon>Basidiomycota</taxon>
        <taxon>Agaricomycotina</taxon>
        <taxon>Agaricomycetes</taxon>
        <taxon>Cantharellales</taxon>
        <taxon>Tulasnellaceae</taxon>
        <taxon>Tulasnella</taxon>
    </lineage>
</organism>
<keyword evidence="2" id="KW-1185">Reference proteome</keyword>
<proteinExistence type="predicted"/>
<reference evidence="1 2" key="1">
    <citation type="submission" date="2014-04" db="EMBL/GenBank/DDBJ databases">
        <authorList>
            <consortium name="DOE Joint Genome Institute"/>
            <person name="Kuo A."/>
            <person name="Girlanda M."/>
            <person name="Perotto S."/>
            <person name="Kohler A."/>
            <person name="Nagy L.G."/>
            <person name="Floudas D."/>
            <person name="Copeland A."/>
            <person name="Barry K.W."/>
            <person name="Cichocki N."/>
            <person name="Veneault-Fourrey C."/>
            <person name="LaButti K."/>
            <person name="Lindquist E.A."/>
            <person name="Lipzen A."/>
            <person name="Lundell T."/>
            <person name="Morin E."/>
            <person name="Murat C."/>
            <person name="Sun H."/>
            <person name="Tunlid A."/>
            <person name="Henrissat B."/>
            <person name="Grigoriev I.V."/>
            <person name="Hibbett D.S."/>
            <person name="Martin F."/>
            <person name="Nordberg H.P."/>
            <person name="Cantor M.N."/>
            <person name="Hua S.X."/>
        </authorList>
    </citation>
    <scope>NUCLEOTIDE SEQUENCE [LARGE SCALE GENOMIC DNA]</scope>
    <source>
        <strain evidence="1 2">MUT 4182</strain>
    </source>
</reference>
<reference evidence="2" key="2">
    <citation type="submission" date="2015-01" db="EMBL/GenBank/DDBJ databases">
        <title>Evolutionary Origins and Diversification of the Mycorrhizal Mutualists.</title>
        <authorList>
            <consortium name="DOE Joint Genome Institute"/>
            <consortium name="Mycorrhizal Genomics Consortium"/>
            <person name="Kohler A."/>
            <person name="Kuo A."/>
            <person name="Nagy L.G."/>
            <person name="Floudas D."/>
            <person name="Copeland A."/>
            <person name="Barry K.W."/>
            <person name="Cichocki N."/>
            <person name="Veneault-Fourrey C."/>
            <person name="LaButti K."/>
            <person name="Lindquist E.A."/>
            <person name="Lipzen A."/>
            <person name="Lundell T."/>
            <person name="Morin E."/>
            <person name="Murat C."/>
            <person name="Riley R."/>
            <person name="Ohm R."/>
            <person name="Sun H."/>
            <person name="Tunlid A."/>
            <person name="Henrissat B."/>
            <person name="Grigoriev I.V."/>
            <person name="Hibbett D.S."/>
            <person name="Martin F."/>
        </authorList>
    </citation>
    <scope>NUCLEOTIDE SEQUENCE [LARGE SCALE GENOMIC DNA]</scope>
    <source>
        <strain evidence="2">MUT 4182</strain>
    </source>
</reference>